<protein>
    <submittedName>
        <fullName evidence="2">Uncharacterized protein</fullName>
    </submittedName>
</protein>
<dbReference type="Gene3D" id="3.40.50.1820">
    <property type="entry name" value="alpha/beta hydrolase"/>
    <property type="match status" value="1"/>
</dbReference>
<evidence type="ECO:0000313" key="2">
    <source>
        <dbReference type="EMBL" id="MDR5712728.1"/>
    </source>
</evidence>
<feature type="region of interest" description="Disordered" evidence="1">
    <location>
        <begin position="1"/>
        <end position="22"/>
    </location>
</feature>
<dbReference type="RefSeq" id="WP_310538100.1">
    <property type="nucleotide sequence ID" value="NZ_BAAAOC010000077.1"/>
</dbReference>
<dbReference type="EMBL" id="JAVKGT010000034">
    <property type="protein sequence ID" value="MDR5712728.1"/>
    <property type="molecule type" value="Genomic_DNA"/>
</dbReference>
<comment type="caution">
    <text evidence="2">The sequence shown here is derived from an EMBL/GenBank/DDBJ whole genome shotgun (WGS) entry which is preliminary data.</text>
</comment>
<gene>
    <name evidence="2" type="ORF">RH857_11405</name>
</gene>
<name>A0ABU1FX50_9MICC</name>
<evidence type="ECO:0000256" key="1">
    <source>
        <dbReference type="SAM" id="MobiDB-lite"/>
    </source>
</evidence>
<dbReference type="InterPro" id="IPR029058">
    <property type="entry name" value="AB_hydrolase_fold"/>
</dbReference>
<evidence type="ECO:0000313" key="3">
    <source>
        <dbReference type="Proteomes" id="UP001260872"/>
    </source>
</evidence>
<accession>A0ABU1FX50</accession>
<sequence length="536" mass="59095">MSSAQFSSASQHSPPAQSTRGALLQDPTGLLEDWDPRALFPAPADLEFGHRTYGGPSRITLSWDALLQAQGHLRQAGTVLQSQLTSVRRSIAATAGVSVPPLDWRVPGFLARLGALLPTLTLMDQGLQSIITAVDRSDQAYRNAETTLHRWILILQRHSEFGTVMEHVAHPEGDKSLAYDSTATWVTLVVPETIKLSTLHPRARAVVESLELLARNEPFTRIELDRHTQVLETVPEHTFNHAGTSSYSGFLEQMQQVPQQGDLAVTRTTSEHGEAYYIVHIAGLDLDGVNPETGRGYRSLADAVTNDSEHMHRMVEQALEAAGAQEGDTIALSGYSMGGLHAMNLAANSQLRSRYTVTALNTVAAPATNRRIPSETTSTHYFDGRDPVPQTLGEFHTLAPERMVVHYEHHDREATVQSVFGSAHAYTHNLDAISRLESEPEAFTSQENAHLSEFNDLYAGEAETWVFSTEWEANESPQILMPREWQSMQDAIPLIDLVRDVAEDFEDSGPLVDVPSELRSAESEPPAGQKSHGRRR</sequence>
<dbReference type="Proteomes" id="UP001260872">
    <property type="component" value="Unassembled WGS sequence"/>
</dbReference>
<organism evidence="2 3">
    <name type="scientific">Nesterenkonia flava</name>
    <dbReference type="NCBI Taxonomy" id="469799"/>
    <lineage>
        <taxon>Bacteria</taxon>
        <taxon>Bacillati</taxon>
        <taxon>Actinomycetota</taxon>
        <taxon>Actinomycetes</taxon>
        <taxon>Micrococcales</taxon>
        <taxon>Micrococcaceae</taxon>
        <taxon>Nesterenkonia</taxon>
    </lineage>
</organism>
<reference evidence="3" key="1">
    <citation type="submission" date="2023-07" db="EMBL/GenBank/DDBJ databases">
        <title>Description of three actinobacteria isolated from air of manufacturing shop in a pharmaceutical factory.</title>
        <authorList>
            <person name="Zhang D.-F."/>
        </authorList>
    </citation>
    <scope>NUCLEOTIDE SEQUENCE [LARGE SCALE GENOMIC DNA]</scope>
    <source>
        <strain evidence="3">CCTCC AB 207010</strain>
    </source>
</reference>
<proteinExistence type="predicted"/>
<feature type="region of interest" description="Disordered" evidence="1">
    <location>
        <begin position="508"/>
        <end position="536"/>
    </location>
</feature>
<dbReference type="SUPFAM" id="SSF53474">
    <property type="entry name" value="alpha/beta-Hydrolases"/>
    <property type="match status" value="1"/>
</dbReference>
<feature type="compositionally biased region" description="Low complexity" evidence="1">
    <location>
        <begin position="1"/>
        <end position="18"/>
    </location>
</feature>
<keyword evidence="3" id="KW-1185">Reference proteome</keyword>